<dbReference type="Gene3D" id="3.80.10.10">
    <property type="entry name" value="Ribonuclease Inhibitor"/>
    <property type="match status" value="1"/>
</dbReference>
<sequence>MDIMNVLMDRRKLEIAKERLAKLQMEKSSLYELASKMVVNIILDRRIKGSQLVSLPTKLREHLMRVFEGQMCLPGHQSIEEFDRRYEAFKNLLPANKIDLRALMSFCPIDSETRKSMFSKVMHLIESKSPKVESLRIDLKRITSGDERPLKISLLRDFKNLKKLEMLGCNILLADLKFLCREKLPKLQHVEVAKIFISLTDLHNEDNIVKSLSNLRVLLFQEKRLFMPSNDRYFKYQTLFERLCIQKLPNLKVFQQMADHTAGEQSTAKFQIQDTIREKLQHLTTAQGVEGMHLMFPAITHLRVDEMNEEKDWRNLLQFPKIESLQICHSPSTAIEPFLVRYGANLQTLVLSEMEGARFHQILKLCPNLEVLKLQEVTVEDDTDLISDFAKLKRLYWKPADDFKEAHLSYILAAPDLETLELFGNSFKWEDIDYVSGLVSNRQILRKLVTFKYVGSRPQVPFRHNDDEEYTDFFLAMSKLVKNSMAFIPKLCDVSVFVCYGCISWHNIDEGRQIEDMAPDPSVCKCLTASVCKELKDEISFDFLEALKRQK</sequence>
<reference evidence="1 2" key="1">
    <citation type="submission" date="2020-04" db="EMBL/GenBank/DDBJ databases">
        <authorList>
            <person name="Alioto T."/>
            <person name="Alioto T."/>
            <person name="Gomez Garrido J."/>
        </authorList>
    </citation>
    <scope>NUCLEOTIDE SEQUENCE [LARGE SCALE GENOMIC DNA]</scope>
</reference>
<evidence type="ECO:0000313" key="1">
    <source>
        <dbReference type="EMBL" id="CAB3382306.1"/>
    </source>
</evidence>
<dbReference type="Proteomes" id="UP000494165">
    <property type="component" value="Unassembled WGS sequence"/>
</dbReference>
<dbReference type="SUPFAM" id="SSF52047">
    <property type="entry name" value="RNI-like"/>
    <property type="match status" value="1"/>
</dbReference>
<name>A0A8S1DML7_9INSE</name>
<comment type="caution">
    <text evidence="1">The sequence shown here is derived from an EMBL/GenBank/DDBJ whole genome shotgun (WGS) entry which is preliminary data.</text>
</comment>
<proteinExistence type="predicted"/>
<keyword evidence="2" id="KW-1185">Reference proteome</keyword>
<dbReference type="EMBL" id="CADEPI010000265">
    <property type="protein sequence ID" value="CAB3382306.1"/>
    <property type="molecule type" value="Genomic_DNA"/>
</dbReference>
<organism evidence="1 2">
    <name type="scientific">Cloeon dipterum</name>
    <dbReference type="NCBI Taxonomy" id="197152"/>
    <lineage>
        <taxon>Eukaryota</taxon>
        <taxon>Metazoa</taxon>
        <taxon>Ecdysozoa</taxon>
        <taxon>Arthropoda</taxon>
        <taxon>Hexapoda</taxon>
        <taxon>Insecta</taxon>
        <taxon>Pterygota</taxon>
        <taxon>Palaeoptera</taxon>
        <taxon>Ephemeroptera</taxon>
        <taxon>Pisciforma</taxon>
        <taxon>Baetidae</taxon>
        <taxon>Cloeon</taxon>
    </lineage>
</organism>
<dbReference type="OrthoDB" id="2344483at2759"/>
<evidence type="ECO:0000313" key="2">
    <source>
        <dbReference type="Proteomes" id="UP000494165"/>
    </source>
</evidence>
<protein>
    <submittedName>
        <fullName evidence="1">Uncharacterized protein</fullName>
    </submittedName>
</protein>
<dbReference type="AlphaFoldDB" id="A0A8S1DML7"/>
<accession>A0A8S1DML7</accession>
<gene>
    <name evidence="1" type="ORF">CLODIP_2_CD02990</name>
</gene>
<dbReference type="InterPro" id="IPR032675">
    <property type="entry name" value="LRR_dom_sf"/>
</dbReference>